<dbReference type="InterPro" id="IPR012340">
    <property type="entry name" value="NA-bd_OB-fold"/>
</dbReference>
<evidence type="ECO:0000256" key="1">
    <source>
        <dbReference type="SAM" id="Coils"/>
    </source>
</evidence>
<feature type="region of interest" description="Disordered" evidence="2">
    <location>
        <begin position="149"/>
        <end position="168"/>
    </location>
</feature>
<sequence>MFAIGRKSPKFDCIFVHMAKSRDNFEKDEKEKLRLKKKKEKLEKKEARKANQEKAKDFEDMIAYVDEFGNITSTPPDRSKKVEIDPETISVGVKKALPQEPEDKTRRGKVTFFNSSKGYGFIRDEQSQESIFVHINKCLDPIKENDKVTFTTEKSPKGPSAVGVKLAT</sequence>
<evidence type="ECO:0000313" key="4">
    <source>
        <dbReference type="EMBL" id="EMS32536.1"/>
    </source>
</evidence>
<dbReference type="CDD" id="cd04458">
    <property type="entry name" value="CSP_CDS"/>
    <property type="match status" value="1"/>
</dbReference>
<dbReference type="InterPro" id="IPR011129">
    <property type="entry name" value="CSD"/>
</dbReference>
<dbReference type="PANTHER" id="PTHR11544">
    <property type="entry name" value="COLD SHOCK DOMAIN CONTAINING PROTEINS"/>
    <property type="match status" value="1"/>
</dbReference>
<accession>M7Y5K0</accession>
<reference evidence="4" key="1">
    <citation type="submission" date="2013-01" db="EMBL/GenBank/DDBJ databases">
        <title>Genome assembly of Mariniradius saccharolyticus AK6.</title>
        <authorList>
            <person name="Vaidya B."/>
            <person name="Khatri I."/>
            <person name="Tanuku N.R.S."/>
            <person name="Subramanian S."/>
            <person name="Pinnaka A."/>
        </authorList>
    </citation>
    <scope>NUCLEOTIDE SEQUENCE [LARGE SCALE GENOMIC DNA]</scope>
    <source>
        <strain evidence="4">AK6</strain>
    </source>
</reference>
<gene>
    <name evidence="4" type="ORF">C943_01263</name>
</gene>
<dbReference type="InterPro" id="IPR050181">
    <property type="entry name" value="Cold_shock_domain"/>
</dbReference>
<dbReference type="eggNOG" id="COG1278">
    <property type="taxonomic scope" value="Bacteria"/>
</dbReference>
<dbReference type="AlphaFoldDB" id="M7Y5K0"/>
<dbReference type="SMART" id="SM00357">
    <property type="entry name" value="CSP"/>
    <property type="match status" value="1"/>
</dbReference>
<evidence type="ECO:0000259" key="3">
    <source>
        <dbReference type="PROSITE" id="PS51857"/>
    </source>
</evidence>
<dbReference type="STRING" id="1239962.C943_01263"/>
<dbReference type="InParanoid" id="M7Y5K0"/>
<dbReference type="InterPro" id="IPR002059">
    <property type="entry name" value="CSP_DNA-bd"/>
</dbReference>
<feature type="domain" description="CSD" evidence="3">
    <location>
        <begin position="105"/>
        <end position="166"/>
    </location>
</feature>
<dbReference type="SUPFAM" id="SSF50249">
    <property type="entry name" value="Nucleic acid-binding proteins"/>
    <property type="match status" value="1"/>
</dbReference>
<proteinExistence type="predicted"/>
<name>M7Y5K0_9BACT</name>
<organism evidence="4 5">
    <name type="scientific">Mariniradius saccharolyticus AK6</name>
    <dbReference type="NCBI Taxonomy" id="1239962"/>
    <lineage>
        <taxon>Bacteria</taxon>
        <taxon>Pseudomonadati</taxon>
        <taxon>Bacteroidota</taxon>
        <taxon>Cytophagia</taxon>
        <taxon>Cytophagales</taxon>
        <taxon>Cyclobacteriaceae</taxon>
        <taxon>Mariniradius</taxon>
    </lineage>
</organism>
<dbReference type="GO" id="GO:0005829">
    <property type="term" value="C:cytosol"/>
    <property type="evidence" value="ECO:0007669"/>
    <property type="project" value="UniProtKB-ARBA"/>
</dbReference>
<dbReference type="PROSITE" id="PS51857">
    <property type="entry name" value="CSD_2"/>
    <property type="match status" value="1"/>
</dbReference>
<dbReference type="Proteomes" id="UP000010953">
    <property type="component" value="Unassembled WGS sequence"/>
</dbReference>
<feature type="coiled-coil region" evidence="1">
    <location>
        <begin position="18"/>
        <end position="57"/>
    </location>
</feature>
<keyword evidence="5" id="KW-1185">Reference proteome</keyword>
<dbReference type="GO" id="GO:0003676">
    <property type="term" value="F:nucleic acid binding"/>
    <property type="evidence" value="ECO:0007669"/>
    <property type="project" value="InterPro"/>
</dbReference>
<dbReference type="Pfam" id="PF00313">
    <property type="entry name" value="CSD"/>
    <property type="match status" value="1"/>
</dbReference>
<keyword evidence="1" id="KW-0175">Coiled coil</keyword>
<evidence type="ECO:0000313" key="5">
    <source>
        <dbReference type="Proteomes" id="UP000010953"/>
    </source>
</evidence>
<evidence type="ECO:0000256" key="2">
    <source>
        <dbReference type="SAM" id="MobiDB-lite"/>
    </source>
</evidence>
<comment type="caution">
    <text evidence="4">The sequence shown here is derived from an EMBL/GenBank/DDBJ whole genome shotgun (WGS) entry which is preliminary data.</text>
</comment>
<protein>
    <submittedName>
        <fullName evidence="4">Cold shock protein CspG</fullName>
    </submittedName>
</protein>
<dbReference type="EMBL" id="AMZY02000013">
    <property type="protein sequence ID" value="EMS32536.1"/>
    <property type="molecule type" value="Genomic_DNA"/>
</dbReference>
<dbReference type="Gene3D" id="2.40.50.140">
    <property type="entry name" value="Nucleic acid-binding proteins"/>
    <property type="match status" value="1"/>
</dbReference>